<evidence type="ECO:0000313" key="9">
    <source>
        <dbReference type="EMBL" id="MFC3958807.1"/>
    </source>
</evidence>
<feature type="transmembrane region" description="Helical" evidence="7">
    <location>
        <begin position="137"/>
        <end position="160"/>
    </location>
</feature>
<comment type="subcellular location">
    <subcellularLocation>
        <location evidence="1 7">Cell membrane</location>
        <topology evidence="1 7">Multi-pass membrane protein</topology>
    </subcellularLocation>
</comment>
<feature type="transmembrane region" description="Helical" evidence="7">
    <location>
        <begin position="172"/>
        <end position="192"/>
    </location>
</feature>
<dbReference type="GO" id="GO:0005886">
    <property type="term" value="C:plasma membrane"/>
    <property type="evidence" value="ECO:0007669"/>
    <property type="project" value="UniProtKB-SubCell"/>
</dbReference>
<keyword evidence="5 7" id="KW-1133">Transmembrane helix</keyword>
<keyword evidence="10" id="KW-1185">Reference proteome</keyword>
<dbReference type="InterPro" id="IPR000515">
    <property type="entry name" value="MetI-like"/>
</dbReference>
<feature type="transmembrane region" description="Helical" evidence="7">
    <location>
        <begin position="276"/>
        <end position="299"/>
    </location>
</feature>
<dbReference type="SUPFAM" id="SSF161098">
    <property type="entry name" value="MetI-like"/>
    <property type="match status" value="1"/>
</dbReference>
<dbReference type="AlphaFoldDB" id="A0ABD5NNZ8"/>
<feature type="transmembrane region" description="Helical" evidence="7">
    <location>
        <begin position="12"/>
        <end position="32"/>
    </location>
</feature>
<dbReference type="PROSITE" id="PS50928">
    <property type="entry name" value="ABC_TM1"/>
    <property type="match status" value="1"/>
</dbReference>
<dbReference type="GeneID" id="73901742"/>
<evidence type="ECO:0000256" key="3">
    <source>
        <dbReference type="ARBA" id="ARBA00022475"/>
    </source>
</evidence>
<evidence type="ECO:0000256" key="5">
    <source>
        <dbReference type="ARBA" id="ARBA00022989"/>
    </source>
</evidence>
<comment type="caution">
    <text evidence="9">The sequence shown here is derived from an EMBL/GenBank/DDBJ whole genome shotgun (WGS) entry which is preliminary data.</text>
</comment>
<dbReference type="CDD" id="cd06261">
    <property type="entry name" value="TM_PBP2"/>
    <property type="match status" value="1"/>
</dbReference>
<dbReference type="Proteomes" id="UP001595846">
    <property type="component" value="Unassembled WGS sequence"/>
</dbReference>
<feature type="domain" description="ABC transmembrane type-1" evidence="8">
    <location>
        <begin position="98"/>
        <end position="299"/>
    </location>
</feature>
<evidence type="ECO:0000259" key="8">
    <source>
        <dbReference type="PROSITE" id="PS50928"/>
    </source>
</evidence>
<accession>A0ABD5NNZ8</accession>
<evidence type="ECO:0000256" key="4">
    <source>
        <dbReference type="ARBA" id="ARBA00022692"/>
    </source>
</evidence>
<organism evidence="9 10">
    <name type="scientific">Halovivax cerinus</name>
    <dbReference type="NCBI Taxonomy" id="1487865"/>
    <lineage>
        <taxon>Archaea</taxon>
        <taxon>Methanobacteriati</taxon>
        <taxon>Methanobacteriota</taxon>
        <taxon>Stenosarchaea group</taxon>
        <taxon>Halobacteria</taxon>
        <taxon>Halobacteriales</taxon>
        <taxon>Natrialbaceae</taxon>
        <taxon>Halovivax</taxon>
    </lineage>
</organism>
<gene>
    <name evidence="9" type="ORF">ACFOUR_10560</name>
</gene>
<proteinExistence type="inferred from homology"/>
<feature type="transmembrane region" description="Helical" evidence="7">
    <location>
        <begin position="230"/>
        <end position="256"/>
    </location>
</feature>
<sequence>MNWFRYLLRRLGQYVVVLFGVSLIIFVISRLSGDPVALMVGMDAPEELRESIRSDLGLDEPLIVQYALFMRDAIVLNFGESISMAPGEPAGQLVLSRVVPTIQLTAVAVFFAFGIGVPVGVISAIRQGEYADIGGMTFALLGQSVPSFWVGLMLILFVAVPIDFFPLAGAGSIRHLLLPGLTLSFFMMASIARLTRSNLADVLDEEFVKTARSKGISDLRVYGSHALRNAFIPVLTYAGVQIAYLFGGAVITEQIFAYPGMGRLAIQAIYSRDFPVIQAVVFFAAIMVIIVNFTIDLLYLKLDPRISYGGDR</sequence>
<dbReference type="InterPro" id="IPR045621">
    <property type="entry name" value="BPD_transp_1_N"/>
</dbReference>
<reference evidence="9 10" key="1">
    <citation type="journal article" date="2019" name="Int. J. Syst. Evol. Microbiol.">
        <title>The Global Catalogue of Microorganisms (GCM) 10K type strain sequencing project: providing services to taxonomists for standard genome sequencing and annotation.</title>
        <authorList>
            <consortium name="The Broad Institute Genomics Platform"/>
            <consortium name="The Broad Institute Genome Sequencing Center for Infectious Disease"/>
            <person name="Wu L."/>
            <person name="Ma J."/>
        </authorList>
    </citation>
    <scope>NUCLEOTIDE SEQUENCE [LARGE SCALE GENOMIC DNA]</scope>
    <source>
        <strain evidence="9 10">IBRC-M 10256</strain>
    </source>
</reference>
<evidence type="ECO:0000256" key="2">
    <source>
        <dbReference type="ARBA" id="ARBA00022448"/>
    </source>
</evidence>
<dbReference type="Gene3D" id="1.10.3720.10">
    <property type="entry name" value="MetI-like"/>
    <property type="match status" value="1"/>
</dbReference>
<keyword evidence="2 7" id="KW-0813">Transport</keyword>
<keyword evidence="4 7" id="KW-0812">Transmembrane</keyword>
<dbReference type="InterPro" id="IPR035906">
    <property type="entry name" value="MetI-like_sf"/>
</dbReference>
<dbReference type="EMBL" id="JBHSAQ010000007">
    <property type="protein sequence ID" value="MFC3958807.1"/>
    <property type="molecule type" value="Genomic_DNA"/>
</dbReference>
<dbReference type="Pfam" id="PF19300">
    <property type="entry name" value="BPD_transp_1_N"/>
    <property type="match status" value="1"/>
</dbReference>
<keyword evidence="3" id="KW-1003">Cell membrane</keyword>
<dbReference type="Pfam" id="PF00528">
    <property type="entry name" value="BPD_transp_1"/>
    <property type="match status" value="1"/>
</dbReference>
<comment type="similarity">
    <text evidence="7">Belongs to the binding-protein-dependent transport system permease family.</text>
</comment>
<evidence type="ECO:0000256" key="7">
    <source>
        <dbReference type="RuleBase" id="RU363032"/>
    </source>
</evidence>
<feature type="transmembrane region" description="Helical" evidence="7">
    <location>
        <begin position="102"/>
        <end position="125"/>
    </location>
</feature>
<name>A0ABD5NNZ8_9EURY</name>
<evidence type="ECO:0000256" key="1">
    <source>
        <dbReference type="ARBA" id="ARBA00004651"/>
    </source>
</evidence>
<dbReference type="RefSeq" id="WP_256532644.1">
    <property type="nucleotide sequence ID" value="NZ_CP101824.1"/>
</dbReference>
<protein>
    <submittedName>
        <fullName evidence="9">ABC transporter permease</fullName>
    </submittedName>
</protein>
<dbReference type="PANTHER" id="PTHR43163:SF6">
    <property type="entry name" value="DIPEPTIDE TRANSPORT SYSTEM PERMEASE PROTEIN DPPB-RELATED"/>
    <property type="match status" value="1"/>
</dbReference>
<keyword evidence="6 7" id="KW-0472">Membrane</keyword>
<evidence type="ECO:0000256" key="6">
    <source>
        <dbReference type="ARBA" id="ARBA00023136"/>
    </source>
</evidence>
<evidence type="ECO:0000313" key="10">
    <source>
        <dbReference type="Proteomes" id="UP001595846"/>
    </source>
</evidence>
<dbReference type="PANTHER" id="PTHR43163">
    <property type="entry name" value="DIPEPTIDE TRANSPORT SYSTEM PERMEASE PROTEIN DPPB-RELATED"/>
    <property type="match status" value="1"/>
</dbReference>